<keyword evidence="2" id="KW-0560">Oxidoreductase</keyword>
<dbReference type="AlphaFoldDB" id="A0A2S5JED2"/>
<evidence type="ECO:0000259" key="3">
    <source>
        <dbReference type="SMART" id="SM00829"/>
    </source>
</evidence>
<dbReference type="Gene3D" id="3.90.180.10">
    <property type="entry name" value="Medium-chain alcohol dehydrogenases, catalytic domain"/>
    <property type="match status" value="1"/>
</dbReference>
<proteinExistence type="predicted"/>
<dbReference type="SUPFAM" id="SSF51735">
    <property type="entry name" value="NAD(P)-binding Rossmann-fold domains"/>
    <property type="match status" value="1"/>
</dbReference>
<dbReference type="Proteomes" id="UP000239736">
    <property type="component" value="Unassembled WGS sequence"/>
</dbReference>
<reference evidence="4 5" key="1">
    <citation type="submission" date="2018-01" db="EMBL/GenBank/DDBJ databases">
        <title>Genomic Encyclopedia of Archaeal and Bacterial Type Strains, Phase II (KMG-II): from individual species to whole genera.</title>
        <authorList>
            <person name="Goeker M."/>
        </authorList>
    </citation>
    <scope>NUCLEOTIDE SEQUENCE [LARGE SCALE GENOMIC DNA]</scope>
    <source>
        <strain evidence="4 5">DSM 12048</strain>
    </source>
</reference>
<dbReference type="PANTHER" id="PTHR48106">
    <property type="entry name" value="QUINONE OXIDOREDUCTASE PIG3-RELATED"/>
    <property type="match status" value="1"/>
</dbReference>
<organism evidence="4 5">
    <name type="scientific">Albidovulum inexpectatum</name>
    <dbReference type="NCBI Taxonomy" id="196587"/>
    <lineage>
        <taxon>Bacteria</taxon>
        <taxon>Pseudomonadati</taxon>
        <taxon>Pseudomonadota</taxon>
        <taxon>Alphaproteobacteria</taxon>
        <taxon>Rhodobacterales</taxon>
        <taxon>Paracoccaceae</taxon>
        <taxon>Albidovulum</taxon>
    </lineage>
</organism>
<dbReference type="InterPro" id="IPR036291">
    <property type="entry name" value="NAD(P)-bd_dom_sf"/>
</dbReference>
<accession>A0A2S5JED2</accession>
<sequence length="348" mass="37198">MSEKTMFGVVLTGHGGPEKLEWRDDLPRPEPGPGEVLVRVRASAVNNTDINTRVGWYSRKGNAAEDASWGGKPLRFPLIQGIDACGMVEDAGAGVDPDLIGKRVLVEPCIRQRNGRRLATPEYLGSEMDGAFAEYLVVPAVNAHPIDSPLSDEELATFPCSWSTAENMLSRAGAARGERVLVTGASGGVGSAAVQLAAARGCEVVAVSKPDKAPVLLDIGATEVIGRDEDPKTRFGEASFDLVVDLVGGPAFPTLLSVLRHRGRYAVAGAVGGPVVDLDLRDLYLKDLTLYGCTELDDGVFAGLVRWIESGQVRPLLARSYSLRDIRDAQEAFASKRHVGKIGLKIER</sequence>
<dbReference type="Pfam" id="PF08240">
    <property type="entry name" value="ADH_N"/>
    <property type="match status" value="1"/>
</dbReference>
<dbReference type="InterPro" id="IPR013149">
    <property type="entry name" value="ADH-like_C"/>
</dbReference>
<comment type="caution">
    <text evidence="4">The sequence shown here is derived from an EMBL/GenBank/DDBJ whole genome shotgun (WGS) entry which is preliminary data.</text>
</comment>
<gene>
    <name evidence="4" type="ORF">LV82_02615</name>
</gene>
<name>A0A2S5JED2_9RHOB</name>
<feature type="domain" description="Enoyl reductase (ER)" evidence="3">
    <location>
        <begin position="15"/>
        <end position="344"/>
    </location>
</feature>
<dbReference type="GO" id="GO:0016651">
    <property type="term" value="F:oxidoreductase activity, acting on NAD(P)H"/>
    <property type="evidence" value="ECO:0007669"/>
    <property type="project" value="TreeGrafter"/>
</dbReference>
<evidence type="ECO:0000256" key="1">
    <source>
        <dbReference type="ARBA" id="ARBA00022857"/>
    </source>
</evidence>
<keyword evidence="1" id="KW-0521">NADP</keyword>
<evidence type="ECO:0000313" key="5">
    <source>
        <dbReference type="Proteomes" id="UP000239736"/>
    </source>
</evidence>
<dbReference type="CDD" id="cd08274">
    <property type="entry name" value="MDR9"/>
    <property type="match status" value="1"/>
</dbReference>
<dbReference type="SMART" id="SM00829">
    <property type="entry name" value="PKS_ER"/>
    <property type="match status" value="1"/>
</dbReference>
<dbReference type="PANTHER" id="PTHR48106:SF18">
    <property type="entry name" value="QUINONE OXIDOREDUCTASE PIG3"/>
    <property type="match status" value="1"/>
</dbReference>
<dbReference type="RefSeq" id="WP_104072354.1">
    <property type="nucleotide sequence ID" value="NZ_PRDS01000009.1"/>
</dbReference>
<dbReference type="EMBL" id="PRDS01000009">
    <property type="protein sequence ID" value="PPB79823.1"/>
    <property type="molecule type" value="Genomic_DNA"/>
</dbReference>
<evidence type="ECO:0000313" key="4">
    <source>
        <dbReference type="EMBL" id="PPB79823.1"/>
    </source>
</evidence>
<dbReference type="InterPro" id="IPR013154">
    <property type="entry name" value="ADH-like_N"/>
</dbReference>
<dbReference type="InterPro" id="IPR020843">
    <property type="entry name" value="ER"/>
</dbReference>
<protein>
    <submittedName>
        <fullName evidence="4">NADPH:quinone reductase-like Zn-dependent oxidoreductase</fullName>
    </submittedName>
</protein>
<keyword evidence="5" id="KW-1185">Reference proteome</keyword>
<dbReference type="InterPro" id="IPR011032">
    <property type="entry name" value="GroES-like_sf"/>
</dbReference>
<dbReference type="Pfam" id="PF00107">
    <property type="entry name" value="ADH_zinc_N"/>
    <property type="match status" value="1"/>
</dbReference>
<evidence type="ECO:0000256" key="2">
    <source>
        <dbReference type="ARBA" id="ARBA00023002"/>
    </source>
</evidence>
<dbReference type="Gene3D" id="3.40.50.720">
    <property type="entry name" value="NAD(P)-binding Rossmann-like Domain"/>
    <property type="match status" value="1"/>
</dbReference>
<dbReference type="GO" id="GO:0070402">
    <property type="term" value="F:NADPH binding"/>
    <property type="evidence" value="ECO:0007669"/>
    <property type="project" value="TreeGrafter"/>
</dbReference>
<dbReference type="SUPFAM" id="SSF50129">
    <property type="entry name" value="GroES-like"/>
    <property type="match status" value="1"/>
</dbReference>
<dbReference type="OrthoDB" id="9788224at2"/>